<dbReference type="SUPFAM" id="SSF51735">
    <property type="entry name" value="NAD(P)-binding Rossmann-fold domains"/>
    <property type="match status" value="1"/>
</dbReference>
<dbReference type="PANTHER" id="PTHR43000">
    <property type="entry name" value="DTDP-D-GLUCOSE 4,6-DEHYDRATASE-RELATED"/>
    <property type="match status" value="1"/>
</dbReference>
<evidence type="ECO:0000259" key="1">
    <source>
        <dbReference type="Pfam" id="PF16363"/>
    </source>
</evidence>
<dbReference type="EMBL" id="BART01008260">
    <property type="protein sequence ID" value="GAG71074.1"/>
    <property type="molecule type" value="Genomic_DNA"/>
</dbReference>
<dbReference type="Gene3D" id="3.40.50.720">
    <property type="entry name" value="NAD(P)-binding Rossmann-like Domain"/>
    <property type="match status" value="1"/>
</dbReference>
<reference evidence="2" key="1">
    <citation type="journal article" date="2014" name="Front. Microbiol.">
        <title>High frequency of phylogenetically diverse reductive dehalogenase-homologous genes in deep subseafloor sedimentary metagenomes.</title>
        <authorList>
            <person name="Kawai M."/>
            <person name="Futagami T."/>
            <person name="Toyoda A."/>
            <person name="Takaki Y."/>
            <person name="Nishi S."/>
            <person name="Hori S."/>
            <person name="Arai W."/>
            <person name="Tsubouchi T."/>
            <person name="Morono Y."/>
            <person name="Uchiyama I."/>
            <person name="Ito T."/>
            <person name="Fujiyama A."/>
            <person name="Inagaki F."/>
            <person name="Takami H."/>
        </authorList>
    </citation>
    <scope>NUCLEOTIDE SEQUENCE</scope>
    <source>
        <strain evidence="2">Expedition CK06-06</strain>
    </source>
</reference>
<protein>
    <recommendedName>
        <fullName evidence="1">NAD(P)-binding domain-containing protein</fullName>
    </recommendedName>
</protein>
<dbReference type="AlphaFoldDB" id="X0ZNU5"/>
<comment type="caution">
    <text evidence="2">The sequence shown here is derived from an EMBL/GenBank/DDBJ whole genome shotgun (WGS) entry which is preliminary data.</text>
</comment>
<feature type="domain" description="NAD(P)-binding" evidence="1">
    <location>
        <begin position="12"/>
        <end position="114"/>
    </location>
</feature>
<dbReference type="InterPro" id="IPR036291">
    <property type="entry name" value="NAD(P)-bd_dom_sf"/>
</dbReference>
<gene>
    <name evidence="2" type="ORF">S01H4_18623</name>
</gene>
<accession>X0ZNU5</accession>
<organism evidence="2">
    <name type="scientific">marine sediment metagenome</name>
    <dbReference type="NCBI Taxonomy" id="412755"/>
    <lineage>
        <taxon>unclassified sequences</taxon>
        <taxon>metagenomes</taxon>
        <taxon>ecological metagenomes</taxon>
    </lineage>
</organism>
<proteinExistence type="predicted"/>
<dbReference type="Pfam" id="PF16363">
    <property type="entry name" value="GDP_Man_Dehyd"/>
    <property type="match status" value="1"/>
</dbReference>
<feature type="non-terminal residue" evidence="2">
    <location>
        <position position="1"/>
    </location>
</feature>
<sequence length="124" mass="14376">PFIDFQSYSLNKPILIYGDGKQTRDFTYVDDIIEANIVSLSKGNEGEIYNIGGGNQLILKNVFSLLEQICQKKIKLQFEKKQKGDVLHTFADIKKAYVDLDYSPKVRLDEGLQEQWSWIQRYLP</sequence>
<evidence type="ECO:0000313" key="2">
    <source>
        <dbReference type="EMBL" id="GAG71074.1"/>
    </source>
</evidence>
<dbReference type="PRINTS" id="PR01713">
    <property type="entry name" value="NUCEPIMERASE"/>
</dbReference>
<name>X0ZNU5_9ZZZZ</name>
<dbReference type="InterPro" id="IPR016040">
    <property type="entry name" value="NAD(P)-bd_dom"/>
</dbReference>